<dbReference type="Proteomes" id="UP000654670">
    <property type="component" value="Unassembled WGS sequence"/>
</dbReference>
<dbReference type="AlphaFoldDB" id="A0A917RWE4"/>
<evidence type="ECO:0000313" key="2">
    <source>
        <dbReference type="EMBL" id="GGL40138.1"/>
    </source>
</evidence>
<reference evidence="2" key="2">
    <citation type="submission" date="2020-09" db="EMBL/GenBank/DDBJ databases">
        <authorList>
            <person name="Sun Q."/>
            <person name="Ohkuma M."/>
        </authorList>
    </citation>
    <scope>NUCLEOTIDE SEQUENCE</scope>
    <source>
        <strain evidence="2">JCM 15325</strain>
    </source>
</reference>
<gene>
    <name evidence="2" type="ORF">GCM10007968_00150</name>
</gene>
<reference evidence="2" key="1">
    <citation type="journal article" date="2014" name="Int. J. Syst. Evol. Microbiol.">
        <title>Complete genome sequence of Corynebacterium casei LMG S-19264T (=DSM 44701T), isolated from a smear-ripened cheese.</title>
        <authorList>
            <consortium name="US DOE Joint Genome Institute (JGI-PGF)"/>
            <person name="Walter F."/>
            <person name="Albersmeier A."/>
            <person name="Kalinowski J."/>
            <person name="Ruckert C."/>
        </authorList>
    </citation>
    <scope>NUCLEOTIDE SEQUENCE</scope>
    <source>
        <strain evidence="2">JCM 15325</strain>
    </source>
</reference>
<sequence length="82" mass="8043">MESPPVPEEGAAGTLGIGEDMPRKSEGNPRVGSAGGEKEEGAAGTLGIGEDMPRKSEGNPRVGGAGGEKNEGAPLNIDGGPC</sequence>
<feature type="region of interest" description="Disordered" evidence="1">
    <location>
        <begin position="1"/>
        <end position="82"/>
    </location>
</feature>
<name>A0A917RWE4_9BACL</name>
<proteinExistence type="predicted"/>
<keyword evidence="3" id="KW-1185">Reference proteome</keyword>
<organism evidence="2 3">
    <name type="scientific">Sporolactobacillus putidus</name>
    <dbReference type="NCBI Taxonomy" id="492735"/>
    <lineage>
        <taxon>Bacteria</taxon>
        <taxon>Bacillati</taxon>
        <taxon>Bacillota</taxon>
        <taxon>Bacilli</taxon>
        <taxon>Bacillales</taxon>
        <taxon>Sporolactobacillaceae</taxon>
        <taxon>Sporolactobacillus</taxon>
    </lineage>
</organism>
<protein>
    <submittedName>
        <fullName evidence="2">Uncharacterized protein</fullName>
    </submittedName>
</protein>
<dbReference type="EMBL" id="BMOK01000001">
    <property type="protein sequence ID" value="GGL40138.1"/>
    <property type="molecule type" value="Genomic_DNA"/>
</dbReference>
<comment type="caution">
    <text evidence="2">The sequence shown here is derived from an EMBL/GenBank/DDBJ whole genome shotgun (WGS) entry which is preliminary data.</text>
</comment>
<accession>A0A917RWE4</accession>
<evidence type="ECO:0000256" key="1">
    <source>
        <dbReference type="SAM" id="MobiDB-lite"/>
    </source>
</evidence>
<evidence type="ECO:0000313" key="3">
    <source>
        <dbReference type="Proteomes" id="UP000654670"/>
    </source>
</evidence>